<dbReference type="HOGENOM" id="CLU_008803_0_0_2"/>
<feature type="transmembrane region" description="Helical" evidence="17">
    <location>
        <begin position="319"/>
        <end position="336"/>
    </location>
</feature>
<keyword evidence="11" id="KW-0460">Magnesium</keyword>
<evidence type="ECO:0000256" key="2">
    <source>
        <dbReference type="ARBA" id="ARBA00001946"/>
    </source>
</evidence>
<feature type="transmembrane region" description="Helical" evidence="17">
    <location>
        <begin position="204"/>
        <end position="235"/>
    </location>
</feature>
<evidence type="ECO:0000313" key="21">
    <source>
        <dbReference type="EMBL" id="AIY90440.1"/>
    </source>
</evidence>
<dbReference type="PANTHER" id="PTHR13872">
    <property type="entry name" value="DOLICHYL-DIPHOSPHOOLIGOSACCHARIDE--PROTEIN GLYCOSYLTRANSFERASE SUBUNIT"/>
    <property type="match status" value="1"/>
</dbReference>
<feature type="transmembrane region" description="Helical" evidence="17">
    <location>
        <begin position="429"/>
        <end position="450"/>
    </location>
</feature>
<feature type="transmembrane region" description="Helical" evidence="17">
    <location>
        <begin position="7"/>
        <end position="26"/>
    </location>
</feature>
<dbReference type="GO" id="GO:0004576">
    <property type="term" value="F:oligosaccharyl transferase activity"/>
    <property type="evidence" value="ECO:0007669"/>
    <property type="project" value="InterPro"/>
</dbReference>
<dbReference type="InterPro" id="IPR048307">
    <property type="entry name" value="STT3_N"/>
</dbReference>
<comment type="cofactor">
    <cofactor evidence="1">
        <name>Mn(2+)</name>
        <dbReference type="ChEBI" id="CHEBI:29035"/>
    </cofactor>
</comment>
<dbReference type="Pfam" id="PF02516">
    <property type="entry name" value="STT3"/>
    <property type="match status" value="1"/>
</dbReference>
<feature type="transmembrane region" description="Helical" evidence="17">
    <location>
        <begin position="108"/>
        <end position="128"/>
    </location>
</feature>
<evidence type="ECO:0000256" key="12">
    <source>
        <dbReference type="ARBA" id="ARBA00022989"/>
    </source>
</evidence>
<evidence type="ECO:0000256" key="14">
    <source>
        <dbReference type="ARBA" id="ARBA00023211"/>
    </source>
</evidence>
<dbReference type="InterPro" id="IPR003674">
    <property type="entry name" value="Oligo_trans_STT3"/>
</dbReference>
<evidence type="ECO:0000259" key="20">
    <source>
        <dbReference type="Pfam" id="PF22627"/>
    </source>
</evidence>
<evidence type="ECO:0000256" key="4">
    <source>
        <dbReference type="ARBA" id="ARBA00004922"/>
    </source>
</evidence>
<sequence>MTEKIEKYWHVPFLVLAIITGLYLRIVNPWNAVFVSWMEGARLSGNDPWYYFRLVDNLIHNFPSRIWFDAFTYFPHGTHTHFGPFLTYLSAFVAMLSGASTPAEIRTAIAFIPAFGGALLALPVYLLVREIFGRNAGVISAFIVVLIPGQLMARSVLSFNDHHIWEVFWQVSSLGAFILAYNRWKGKNYRESIREPGMLKYPVFAGVCIGLYLLAWGPGFISALLILTFIFAAYLLKDFLRIDTSSLSAVAMISFGVAAIIYLPFAFKAPGFSTTFYTVFQLIILAGAAVIAAVFHVIERITSRWADAKGVDNRYMFPAAILTLSAILALIIFAVAPDFARNIKQIIGVVQPKGGALTIAEVQPFFSLGGKFSFEPAWQNFSITFFFAIPAMFYYAFRAFRDKSERYLYISIWAFAMLIALTGQNRFAYYFGVVSAVFASAIVSEILGRVRFYEYLEAAISNNQKKMKKIGVKAVIAGVLLLLVLIYPTFSQANFYSKWSAGGINKQWYDTLEWMKENTPGKEVYDEFYYQLYKPPESSGERYPYYPDGVYSIISWWDYGHWITAIAHRIPVANPFQQGIGNKYNDVPGAAPFFTAFNESYADRIAEKLGVKYVVSDVEMATGKFYAMAVWAEGELGKAERTYYAGGGIVYVDANGNLGLSLTGQIPAGGRVITHVSIPREDYYRTMEAKFHIFDGSGLKHYRMVYESGFSTNTLSGLNELVYKNIYNSMYANKFDYGRIPTAYSGYVKVFEFVEGAKVTGKASGDFVIAKVTVKTNQGRTFDYIQKVPVVNGEYELVLPYAQDTNYPVKPVTAYTIESGGVVKTLELTENQVENGESIVLDLV</sequence>
<evidence type="ECO:0000256" key="11">
    <source>
        <dbReference type="ARBA" id="ARBA00022842"/>
    </source>
</evidence>
<evidence type="ECO:0000259" key="18">
    <source>
        <dbReference type="Pfam" id="PF02516"/>
    </source>
</evidence>
<evidence type="ECO:0000256" key="15">
    <source>
        <dbReference type="ARBA" id="ARBA00030679"/>
    </source>
</evidence>
<keyword evidence="12 17" id="KW-1133">Transmembrane helix</keyword>
<dbReference type="GO" id="GO:0005886">
    <property type="term" value="C:plasma membrane"/>
    <property type="evidence" value="ECO:0007669"/>
    <property type="project" value="UniProtKB-SubCell"/>
</dbReference>
<dbReference type="Proteomes" id="UP000030624">
    <property type="component" value="Chromosome"/>
</dbReference>
<feature type="domain" description="Oligosaccharyl transferase STT3 N-terminal" evidence="18">
    <location>
        <begin position="17"/>
        <end position="390"/>
    </location>
</feature>
<organism evidence="21 22">
    <name type="scientific">Geoglobus acetivorans</name>
    <dbReference type="NCBI Taxonomy" id="565033"/>
    <lineage>
        <taxon>Archaea</taxon>
        <taxon>Methanobacteriati</taxon>
        <taxon>Methanobacteriota</taxon>
        <taxon>Archaeoglobi</taxon>
        <taxon>Archaeoglobales</taxon>
        <taxon>Archaeoglobaceae</taxon>
        <taxon>Geoglobus</taxon>
    </lineage>
</organism>
<feature type="transmembrane region" description="Helical" evidence="17">
    <location>
        <begin position="247"/>
        <end position="267"/>
    </location>
</feature>
<evidence type="ECO:0000256" key="3">
    <source>
        <dbReference type="ARBA" id="ARBA00004651"/>
    </source>
</evidence>
<feature type="domain" description="AglB-like core" evidence="20">
    <location>
        <begin position="506"/>
        <end position="621"/>
    </location>
</feature>
<evidence type="ECO:0000313" key="22">
    <source>
        <dbReference type="Proteomes" id="UP000030624"/>
    </source>
</evidence>
<dbReference type="InterPro" id="IPR041154">
    <property type="entry name" value="AglB_P1"/>
</dbReference>
<dbReference type="UniPathway" id="UPA00378"/>
<protein>
    <recommendedName>
        <fullName evidence="6">dolichyl-phosphooligosaccharide-protein glycotransferase</fullName>
        <ecNumber evidence="6">2.4.99.21</ecNumber>
    </recommendedName>
    <alternativeName>
        <fullName evidence="15">Oligosaccharyl transferase</fullName>
    </alternativeName>
</protein>
<dbReference type="EC" id="2.4.99.21" evidence="6"/>
<dbReference type="NCBIfam" id="TIGR04154">
    <property type="entry name" value="archaeo_STT3"/>
    <property type="match status" value="1"/>
</dbReference>
<dbReference type="STRING" id="565033.GACE_1401"/>
<dbReference type="InterPro" id="IPR054479">
    <property type="entry name" value="AglB-like_core"/>
</dbReference>
<keyword evidence="10" id="KW-0479">Metal-binding</keyword>
<dbReference type="AlphaFoldDB" id="A0A0A7GED2"/>
<dbReference type="Gene3D" id="3.40.50.12610">
    <property type="match status" value="1"/>
</dbReference>
<keyword evidence="14" id="KW-0464">Manganese</keyword>
<feature type="transmembrane region" description="Helical" evidence="17">
    <location>
        <begin position="470"/>
        <end position="490"/>
    </location>
</feature>
<feature type="domain" description="Archaeal glycosylation protein B peripheral" evidence="19">
    <location>
        <begin position="756"/>
        <end position="839"/>
    </location>
</feature>
<comment type="similarity">
    <text evidence="5">Belongs to the STT3 family.</text>
</comment>
<comment type="subcellular location">
    <subcellularLocation>
        <location evidence="3">Cell membrane</location>
        <topology evidence="3">Multi-pass membrane protein</topology>
    </subcellularLocation>
</comment>
<dbReference type="Pfam" id="PF18079">
    <property type="entry name" value="AglB_L1"/>
    <property type="match status" value="1"/>
</dbReference>
<comment type="pathway">
    <text evidence="4">Protein modification; protein glycosylation.</text>
</comment>
<name>A0A0A7GED2_GEOAI</name>
<dbReference type="InterPro" id="IPR026410">
    <property type="entry name" value="OlisacTrfase_arch"/>
</dbReference>
<evidence type="ECO:0000256" key="13">
    <source>
        <dbReference type="ARBA" id="ARBA00023136"/>
    </source>
</evidence>
<keyword evidence="7" id="KW-0328">Glycosyltransferase</keyword>
<dbReference type="GO" id="GO:0046872">
    <property type="term" value="F:metal ion binding"/>
    <property type="evidence" value="ECO:0007669"/>
    <property type="project" value="UniProtKB-KW"/>
</dbReference>
<feature type="transmembrane region" description="Helical" evidence="17">
    <location>
        <begin position="377"/>
        <end position="395"/>
    </location>
</feature>
<dbReference type="EMBL" id="CP009552">
    <property type="protein sequence ID" value="AIY90440.1"/>
    <property type="molecule type" value="Genomic_DNA"/>
</dbReference>
<reference evidence="21 22" key="1">
    <citation type="journal article" date="2015" name="Appl. Environ. Microbiol.">
        <title>The Geoglobus acetivorans genome: Fe(III) reduction, acetate utilization, autotrophic growth, and degradation of aromatic compounds in a hyperthermophilic archaeon.</title>
        <authorList>
            <person name="Mardanov A.V."/>
            <person name="Slododkina G.B."/>
            <person name="Slobodkin A.I."/>
            <person name="Beletsky A.V."/>
            <person name="Gavrilov S.N."/>
            <person name="Kublanov I.V."/>
            <person name="Bonch-Osmolovskaya E.A."/>
            <person name="Skryabin K.G."/>
            <person name="Ravin N.V."/>
        </authorList>
    </citation>
    <scope>NUCLEOTIDE SEQUENCE [LARGE SCALE GENOMIC DNA]</scope>
    <source>
        <strain evidence="21 22">SBH6</strain>
    </source>
</reference>
<evidence type="ECO:0000256" key="9">
    <source>
        <dbReference type="ARBA" id="ARBA00022692"/>
    </source>
</evidence>
<evidence type="ECO:0000256" key="1">
    <source>
        <dbReference type="ARBA" id="ARBA00001936"/>
    </source>
</evidence>
<feature type="transmembrane region" description="Helical" evidence="17">
    <location>
        <begin position="164"/>
        <end position="184"/>
    </location>
</feature>
<evidence type="ECO:0000256" key="16">
    <source>
        <dbReference type="ARBA" id="ARBA00034066"/>
    </source>
</evidence>
<evidence type="ECO:0000256" key="5">
    <source>
        <dbReference type="ARBA" id="ARBA00010810"/>
    </source>
</evidence>
<dbReference type="eggNOG" id="arCOG02043">
    <property type="taxonomic scope" value="Archaea"/>
</dbReference>
<evidence type="ECO:0000256" key="17">
    <source>
        <dbReference type="SAM" id="Phobius"/>
    </source>
</evidence>
<dbReference type="GeneID" id="24797985"/>
<dbReference type="KEGG" id="gac:GACE_1401"/>
<evidence type="ECO:0000256" key="6">
    <source>
        <dbReference type="ARBA" id="ARBA00012602"/>
    </source>
</evidence>
<proteinExistence type="inferred from homology"/>
<comment type="catalytic activity">
    <reaction evidence="16">
        <text>an archaeal dolichyl phosphooligosaccharide + [protein]-L-asparagine = an archaeal dolichyl phosphate + a glycoprotein with the oligosaccharide chain attached by N-beta-D-glycosyl linkage to a protein L-asparagine.</text>
        <dbReference type="EC" id="2.4.99.21"/>
    </reaction>
</comment>
<evidence type="ECO:0000256" key="8">
    <source>
        <dbReference type="ARBA" id="ARBA00022679"/>
    </source>
</evidence>
<evidence type="ECO:0000259" key="19">
    <source>
        <dbReference type="Pfam" id="PF18079"/>
    </source>
</evidence>
<accession>A0A0A7GED2</accession>
<gene>
    <name evidence="21" type="ORF">GACE_1401</name>
</gene>
<feature type="transmembrane region" description="Helical" evidence="17">
    <location>
        <begin position="279"/>
        <end position="298"/>
    </location>
</feature>
<comment type="cofactor">
    <cofactor evidence="2">
        <name>Mg(2+)</name>
        <dbReference type="ChEBI" id="CHEBI:18420"/>
    </cofactor>
</comment>
<keyword evidence="8 21" id="KW-0808">Transferase</keyword>
<dbReference type="PANTHER" id="PTHR13872:SF1">
    <property type="entry name" value="DOLICHYL-DIPHOSPHOOLIGOSACCHARIDE--PROTEIN GLYCOSYLTRANSFERASE SUBUNIT STT3B"/>
    <property type="match status" value="1"/>
</dbReference>
<keyword evidence="13 17" id="KW-0472">Membrane</keyword>
<feature type="transmembrane region" description="Helical" evidence="17">
    <location>
        <begin position="407"/>
        <end position="423"/>
    </location>
</feature>
<keyword evidence="9 17" id="KW-0812">Transmembrane</keyword>
<evidence type="ECO:0000256" key="7">
    <source>
        <dbReference type="ARBA" id="ARBA00022676"/>
    </source>
</evidence>
<dbReference type="Pfam" id="PF22627">
    <property type="entry name" value="AglB_core-like"/>
    <property type="match status" value="1"/>
</dbReference>
<dbReference type="RefSeq" id="WP_048092243.1">
    <property type="nucleotide sequence ID" value="NZ_CP009552.1"/>
</dbReference>
<evidence type="ECO:0000256" key="10">
    <source>
        <dbReference type="ARBA" id="ARBA00022723"/>
    </source>
</evidence>
<dbReference type="Gene3D" id="2.60.40.3390">
    <property type="match status" value="1"/>
</dbReference>
<feature type="transmembrane region" description="Helical" evidence="17">
    <location>
        <begin position="134"/>
        <end position="152"/>
    </location>
</feature>